<proteinExistence type="predicted"/>
<keyword evidence="1" id="KW-0732">Signal</keyword>
<organism evidence="2 3">
    <name type="scientific">Psychroflexus longus</name>
    <dbReference type="NCBI Taxonomy" id="2873596"/>
    <lineage>
        <taxon>Bacteria</taxon>
        <taxon>Pseudomonadati</taxon>
        <taxon>Bacteroidota</taxon>
        <taxon>Flavobacteriia</taxon>
        <taxon>Flavobacteriales</taxon>
        <taxon>Flavobacteriaceae</taxon>
        <taxon>Psychroflexus</taxon>
    </lineage>
</organism>
<dbReference type="Proteomes" id="UP001199314">
    <property type="component" value="Unassembled WGS sequence"/>
</dbReference>
<evidence type="ECO:0000313" key="3">
    <source>
        <dbReference type="Proteomes" id="UP001199314"/>
    </source>
</evidence>
<keyword evidence="3" id="KW-1185">Reference proteome</keyword>
<reference evidence="3" key="1">
    <citation type="submission" date="2023-07" db="EMBL/GenBank/DDBJ databases">
        <title>Novel species isolated from saline lakes on Tibetan Plateau.</title>
        <authorList>
            <person name="Lu H."/>
        </authorList>
    </citation>
    <scope>NUCLEOTIDE SEQUENCE [LARGE SCALE GENOMIC DNA]</scope>
    <source>
        <strain evidence="3">CAK8W</strain>
    </source>
</reference>
<sequence>MKKIFSYLLIFLFTMQSFGMNIGDVSSFYNLVNHYQLHKTNYNNSFNDFLDLHYGSKKEAHSNEHEEHENLPFQDVISSINTIYFTTPELVQLLPVHIEISSTKNFNYQDFFSTLHTTEILQPPKA</sequence>
<accession>A0ABS7XGR3</accession>
<dbReference type="EMBL" id="JAIQZE010000003">
    <property type="protein sequence ID" value="MBZ9778147.1"/>
    <property type="molecule type" value="Genomic_DNA"/>
</dbReference>
<protein>
    <submittedName>
        <fullName evidence="2">Uncharacterized protein</fullName>
    </submittedName>
</protein>
<dbReference type="RefSeq" id="WP_224460504.1">
    <property type="nucleotide sequence ID" value="NZ_JAIQZE010000003.1"/>
</dbReference>
<evidence type="ECO:0000256" key="1">
    <source>
        <dbReference type="SAM" id="SignalP"/>
    </source>
</evidence>
<feature type="signal peptide" evidence="1">
    <location>
        <begin position="1"/>
        <end position="19"/>
    </location>
</feature>
<evidence type="ECO:0000313" key="2">
    <source>
        <dbReference type="EMBL" id="MBZ9778147.1"/>
    </source>
</evidence>
<name>A0ABS7XGR3_9FLAO</name>
<comment type="caution">
    <text evidence="2">The sequence shown here is derived from an EMBL/GenBank/DDBJ whole genome shotgun (WGS) entry which is preliminary data.</text>
</comment>
<feature type="chain" id="PRO_5045565828" evidence="1">
    <location>
        <begin position="20"/>
        <end position="126"/>
    </location>
</feature>
<gene>
    <name evidence="2" type="ORF">LB452_04350</name>
</gene>